<comment type="caution">
    <text evidence="2">The sequence shown here is derived from an EMBL/GenBank/DDBJ whole genome shotgun (WGS) entry which is preliminary data.</text>
</comment>
<dbReference type="EMBL" id="PVWP01000001">
    <property type="protein sequence ID" value="PSB39191.1"/>
    <property type="molecule type" value="Genomic_DNA"/>
</dbReference>
<reference evidence="2 3" key="1">
    <citation type="submission" date="2018-03" db="EMBL/GenBank/DDBJ databases">
        <title>The ancient ancestry and fast evolution of plastids.</title>
        <authorList>
            <person name="Moore K.R."/>
            <person name="Magnabosco C."/>
            <person name="Momper L."/>
            <person name="Gold D.A."/>
            <person name="Bosak T."/>
            <person name="Fournier G.P."/>
        </authorList>
    </citation>
    <scope>NUCLEOTIDE SEQUENCE [LARGE SCALE GENOMIC DNA]</scope>
    <source>
        <strain evidence="2 3">CCALA 015</strain>
    </source>
</reference>
<sequence>MAAFRAALVLLWLAVAGYTAVVVAHHGIDLVSVFLSDFRGMGWPGQFDLDFLGMLLLTGLWVAWRHDFSAKGLGLGLLAAVGGILFLAAYPLVLSFQANGSMKQVLLGARRAAA</sequence>
<gene>
    <name evidence="2" type="ORF">C7B81_00630</name>
</gene>
<keyword evidence="1" id="KW-0472">Membrane</keyword>
<evidence type="ECO:0000313" key="3">
    <source>
        <dbReference type="Proteomes" id="UP000238218"/>
    </source>
</evidence>
<dbReference type="RefSeq" id="WP_106219389.1">
    <property type="nucleotide sequence ID" value="NZ_PVWP01000001.1"/>
</dbReference>
<evidence type="ECO:0008006" key="4">
    <source>
        <dbReference type="Google" id="ProtNLM"/>
    </source>
</evidence>
<keyword evidence="3" id="KW-1185">Reference proteome</keyword>
<dbReference type="Proteomes" id="UP000238218">
    <property type="component" value="Unassembled WGS sequence"/>
</dbReference>
<protein>
    <recommendedName>
        <fullName evidence="4">DUF2834 domain-containing protein</fullName>
    </recommendedName>
</protein>
<feature type="transmembrane region" description="Helical" evidence="1">
    <location>
        <begin position="73"/>
        <end position="93"/>
    </location>
</feature>
<evidence type="ECO:0000313" key="2">
    <source>
        <dbReference type="EMBL" id="PSB39191.1"/>
    </source>
</evidence>
<feature type="transmembrane region" description="Helical" evidence="1">
    <location>
        <begin position="48"/>
        <end position="64"/>
    </location>
</feature>
<name>A0ABX5FB90_9CHRO</name>
<proteinExistence type="predicted"/>
<evidence type="ECO:0000256" key="1">
    <source>
        <dbReference type="SAM" id="Phobius"/>
    </source>
</evidence>
<accession>A0ABX5FB90</accession>
<keyword evidence="1" id="KW-1133">Transmembrane helix</keyword>
<organism evidence="2 3">
    <name type="scientific">Aphanothece cf. minutissima CCALA 015</name>
    <dbReference type="NCBI Taxonomy" id="2107695"/>
    <lineage>
        <taxon>Bacteria</taxon>
        <taxon>Bacillati</taxon>
        <taxon>Cyanobacteriota</taxon>
        <taxon>Cyanophyceae</taxon>
        <taxon>Oscillatoriophycideae</taxon>
        <taxon>Chroococcales</taxon>
        <taxon>Aphanothecaceae</taxon>
        <taxon>Aphanothece</taxon>
    </lineage>
</organism>
<keyword evidence="1" id="KW-0812">Transmembrane</keyword>